<reference evidence="2" key="1">
    <citation type="submission" date="2025-08" db="UniProtKB">
        <authorList>
            <consortium name="Ensembl"/>
        </authorList>
    </citation>
    <scope>IDENTIFICATION</scope>
</reference>
<dbReference type="Ensembl" id="ENSMMMT00000016369.1">
    <property type="protein sequence ID" value="ENSMMMP00000014355.1"/>
    <property type="gene ID" value="ENSMMMG00000012783.1"/>
</dbReference>
<organism evidence="2 3">
    <name type="scientific">Marmota marmota marmota</name>
    <name type="common">Alpine marmot</name>
    <dbReference type="NCBI Taxonomy" id="9994"/>
    <lineage>
        <taxon>Eukaryota</taxon>
        <taxon>Metazoa</taxon>
        <taxon>Chordata</taxon>
        <taxon>Craniata</taxon>
        <taxon>Vertebrata</taxon>
        <taxon>Euteleostomi</taxon>
        <taxon>Mammalia</taxon>
        <taxon>Eutheria</taxon>
        <taxon>Euarchontoglires</taxon>
        <taxon>Glires</taxon>
        <taxon>Rodentia</taxon>
        <taxon>Sciuromorpha</taxon>
        <taxon>Sciuridae</taxon>
        <taxon>Xerinae</taxon>
        <taxon>Marmotini</taxon>
        <taxon>Marmota</taxon>
    </lineage>
</organism>
<keyword evidence="3" id="KW-1185">Reference proteome</keyword>
<dbReference type="AlphaFoldDB" id="A0A8C6ETS6"/>
<name>A0A8C6ETS6_MARMA</name>
<sequence>LQSPASCPVPPVLQIFPWRHPSSIYPCLVPTQRTQLQPPPSSLTPICGSASDPWIESHMGEGSQGGKQQLGPTQRAQASPSALLPCTCRVWCKLRVKRGLREPTASRDLSAKRRGRPHVNPGSECLPRGGAAQARLGSSPMPSLPRLRHPCHVTCSSLAQACCLPHQ</sequence>
<feature type="region of interest" description="Disordered" evidence="1">
    <location>
        <begin position="48"/>
        <end position="76"/>
    </location>
</feature>
<feature type="compositionally biased region" description="Polar residues" evidence="1">
    <location>
        <begin position="66"/>
        <end position="76"/>
    </location>
</feature>
<evidence type="ECO:0000313" key="3">
    <source>
        <dbReference type="Proteomes" id="UP000694407"/>
    </source>
</evidence>
<protein>
    <submittedName>
        <fullName evidence="2">Uncharacterized protein</fullName>
    </submittedName>
</protein>
<feature type="region of interest" description="Disordered" evidence="1">
    <location>
        <begin position="103"/>
        <end position="141"/>
    </location>
</feature>
<proteinExistence type="predicted"/>
<evidence type="ECO:0000256" key="1">
    <source>
        <dbReference type="SAM" id="MobiDB-lite"/>
    </source>
</evidence>
<accession>A0A8C6ETS6</accession>
<evidence type="ECO:0000313" key="2">
    <source>
        <dbReference type="Ensembl" id="ENSMMMP00000014355.1"/>
    </source>
</evidence>
<dbReference type="Proteomes" id="UP000694407">
    <property type="component" value="Unplaced"/>
</dbReference>
<reference evidence="2" key="2">
    <citation type="submission" date="2025-09" db="UniProtKB">
        <authorList>
            <consortium name="Ensembl"/>
        </authorList>
    </citation>
    <scope>IDENTIFICATION</scope>
</reference>